<sequence>MYESLTATFERIKRIFGIFLEPSLSNLRKIQNKEIDFGNKTSVISEAFSSHLQSYNDNWDKINKMLENILSEHFRKEILDSFGGGWIYNWFCLDHVGYEYNPRKRDMGYHNIYDYYQEALQRYLSSQDEVHWHFHPMPIYKEAHKNATSYVNSPHLYQVLCRKIIERQTFPAAVRAGFQAERPDSHLFFEQWIPFDFTNWAFHSADHLLQSHLDIRNGRSGDWRLAPDDWSVYQPSIDSWQIPGNCKRWIARCIDINMRGRELTQEEVEKAFHRAHTGKPTLLAFNNHDFRDMCPEINSVREKIKIASQKFPDVQFKFSGAVNAFKNVVYGPEFSGEKLELNTTLENVSNELILKVETKKGKVFGPQPFLSVKTKSGRFIHDNFNFDPSLTRWYYIFDENAIHSNDIDTIGVASNDSYGNTFVKTITL</sequence>
<reference evidence="1 2" key="1">
    <citation type="journal article" date="2015" name="Nature">
        <title>rRNA introns, odd ribosomes, and small enigmatic genomes across a large radiation of phyla.</title>
        <authorList>
            <person name="Brown C.T."/>
            <person name="Hug L.A."/>
            <person name="Thomas B.C."/>
            <person name="Sharon I."/>
            <person name="Castelle C.J."/>
            <person name="Singh A."/>
            <person name="Wilkins M.J."/>
            <person name="Williams K.H."/>
            <person name="Banfield J.F."/>
        </authorList>
    </citation>
    <scope>NUCLEOTIDE SEQUENCE [LARGE SCALE GENOMIC DNA]</scope>
</reference>
<gene>
    <name evidence="1" type="ORF">UU24_C0006G0011</name>
</gene>
<comment type="caution">
    <text evidence="1">The sequence shown here is derived from an EMBL/GenBank/DDBJ whole genome shotgun (WGS) entry which is preliminary data.</text>
</comment>
<dbReference type="Proteomes" id="UP000034749">
    <property type="component" value="Unassembled WGS sequence"/>
</dbReference>
<accession>A0A0G0WVR9</accession>
<evidence type="ECO:0000313" key="1">
    <source>
        <dbReference type="EMBL" id="KKR79517.1"/>
    </source>
</evidence>
<dbReference type="AlphaFoldDB" id="A0A0G0WVR9"/>
<dbReference type="EMBL" id="LBZW01000006">
    <property type="protein sequence ID" value="KKR79517.1"/>
    <property type="molecule type" value="Genomic_DNA"/>
</dbReference>
<proteinExistence type="predicted"/>
<protein>
    <submittedName>
        <fullName evidence="1">Uncharacterized protein</fullName>
    </submittedName>
</protein>
<name>A0A0G0WVR9_9BACT</name>
<evidence type="ECO:0000313" key="2">
    <source>
        <dbReference type="Proteomes" id="UP000034749"/>
    </source>
</evidence>
<organism evidence="1 2">
    <name type="scientific">Candidatus Nomurabacteria bacterium GW2011_GWA2_40_9</name>
    <dbReference type="NCBI Taxonomy" id="1618734"/>
    <lineage>
        <taxon>Bacteria</taxon>
        <taxon>Candidatus Nomuraibacteriota</taxon>
    </lineage>
</organism>